<dbReference type="Proteomes" id="UP000242715">
    <property type="component" value="Unassembled WGS sequence"/>
</dbReference>
<evidence type="ECO:0000313" key="6">
    <source>
        <dbReference type="EMBL" id="GAU30905.1"/>
    </source>
</evidence>
<protein>
    <recommendedName>
        <fullName evidence="5">CW-type domain-containing protein</fullName>
    </recommendedName>
</protein>
<dbReference type="PROSITE" id="PS51050">
    <property type="entry name" value="ZF_CW"/>
    <property type="match status" value="1"/>
</dbReference>
<dbReference type="InterPro" id="IPR055300">
    <property type="entry name" value="CWZF3/5/7"/>
</dbReference>
<organism evidence="6 7">
    <name type="scientific">Trifolium subterraneum</name>
    <name type="common">Subterranean clover</name>
    <dbReference type="NCBI Taxonomy" id="3900"/>
    <lineage>
        <taxon>Eukaryota</taxon>
        <taxon>Viridiplantae</taxon>
        <taxon>Streptophyta</taxon>
        <taxon>Embryophyta</taxon>
        <taxon>Tracheophyta</taxon>
        <taxon>Spermatophyta</taxon>
        <taxon>Magnoliopsida</taxon>
        <taxon>eudicotyledons</taxon>
        <taxon>Gunneridae</taxon>
        <taxon>Pentapetalae</taxon>
        <taxon>rosids</taxon>
        <taxon>fabids</taxon>
        <taxon>Fabales</taxon>
        <taxon>Fabaceae</taxon>
        <taxon>Papilionoideae</taxon>
        <taxon>50 kb inversion clade</taxon>
        <taxon>NPAAA clade</taxon>
        <taxon>Hologalegina</taxon>
        <taxon>IRL clade</taxon>
        <taxon>Trifolieae</taxon>
        <taxon>Trifolium</taxon>
    </lineage>
</organism>
<name>A0A2Z6N4H8_TRISU</name>
<keyword evidence="2" id="KW-0863">Zinc-finger</keyword>
<keyword evidence="1" id="KW-0479">Metal-binding</keyword>
<evidence type="ECO:0000256" key="4">
    <source>
        <dbReference type="SAM" id="MobiDB-lite"/>
    </source>
</evidence>
<dbReference type="PANTHER" id="PTHR46524">
    <property type="entry name" value="CW-TYPE ZINC FINGER"/>
    <property type="match status" value="1"/>
</dbReference>
<dbReference type="PANTHER" id="PTHR46524:SF12">
    <property type="entry name" value="CW-TYPE DOMAIN-CONTAINING PROTEIN"/>
    <property type="match status" value="1"/>
</dbReference>
<dbReference type="Pfam" id="PF07496">
    <property type="entry name" value="zf-CW"/>
    <property type="match status" value="1"/>
</dbReference>
<dbReference type="OrthoDB" id="757982at2759"/>
<evidence type="ECO:0000259" key="5">
    <source>
        <dbReference type="PROSITE" id="PS51050"/>
    </source>
</evidence>
<sequence length="124" mass="13728">MAENNPIEVAAPQLIAENWVACDSCQKWRLLPTGLKPEQLPVKWPGMNSCDFSEDETTKALYQNQKPVSEDQNKTHASETAFGVSSADALQFGLNHNKSSSDILLDQSEGKDDVMKDQCSSNRK</sequence>
<evidence type="ECO:0000256" key="3">
    <source>
        <dbReference type="ARBA" id="ARBA00022833"/>
    </source>
</evidence>
<feature type="region of interest" description="Disordered" evidence="4">
    <location>
        <begin position="102"/>
        <end position="124"/>
    </location>
</feature>
<dbReference type="Gene3D" id="3.30.40.100">
    <property type="match status" value="1"/>
</dbReference>
<dbReference type="InterPro" id="IPR011124">
    <property type="entry name" value="Znf_CW"/>
</dbReference>
<evidence type="ECO:0000256" key="1">
    <source>
        <dbReference type="ARBA" id="ARBA00022723"/>
    </source>
</evidence>
<gene>
    <name evidence="6" type="ORF">TSUD_381200</name>
</gene>
<keyword evidence="7" id="KW-1185">Reference proteome</keyword>
<evidence type="ECO:0000256" key="2">
    <source>
        <dbReference type="ARBA" id="ARBA00022771"/>
    </source>
</evidence>
<proteinExistence type="predicted"/>
<evidence type="ECO:0000313" key="7">
    <source>
        <dbReference type="Proteomes" id="UP000242715"/>
    </source>
</evidence>
<dbReference type="AlphaFoldDB" id="A0A2Z6N4H8"/>
<dbReference type="EMBL" id="DF973439">
    <property type="protein sequence ID" value="GAU30905.1"/>
    <property type="molecule type" value="Genomic_DNA"/>
</dbReference>
<reference evidence="7" key="1">
    <citation type="journal article" date="2017" name="Front. Plant Sci.">
        <title>Climate Clever Clovers: New Paradigm to Reduce the Environmental Footprint of Ruminants by Breeding Low Methanogenic Forages Utilizing Haplotype Variation.</title>
        <authorList>
            <person name="Kaur P."/>
            <person name="Appels R."/>
            <person name="Bayer P.E."/>
            <person name="Keeble-Gagnere G."/>
            <person name="Wang J."/>
            <person name="Hirakawa H."/>
            <person name="Shirasawa K."/>
            <person name="Vercoe P."/>
            <person name="Stefanova K."/>
            <person name="Durmic Z."/>
            <person name="Nichols P."/>
            <person name="Revell C."/>
            <person name="Isobe S.N."/>
            <person name="Edwards D."/>
            <person name="Erskine W."/>
        </authorList>
    </citation>
    <scope>NUCLEOTIDE SEQUENCE [LARGE SCALE GENOMIC DNA]</scope>
    <source>
        <strain evidence="7">cv. Daliak</strain>
    </source>
</reference>
<accession>A0A2Z6N4H8</accession>
<feature type="domain" description="CW-type" evidence="5">
    <location>
        <begin position="13"/>
        <end position="58"/>
    </location>
</feature>
<dbReference type="GO" id="GO:0008270">
    <property type="term" value="F:zinc ion binding"/>
    <property type="evidence" value="ECO:0007669"/>
    <property type="project" value="UniProtKB-KW"/>
</dbReference>
<keyword evidence="3" id="KW-0862">Zinc</keyword>